<evidence type="ECO:0000313" key="2">
    <source>
        <dbReference type="EMBL" id="WPU64057.1"/>
    </source>
</evidence>
<keyword evidence="3" id="KW-1185">Reference proteome</keyword>
<organism evidence="2 3">
    <name type="scientific">Peredibacter starrii</name>
    <dbReference type="NCBI Taxonomy" id="28202"/>
    <lineage>
        <taxon>Bacteria</taxon>
        <taxon>Pseudomonadati</taxon>
        <taxon>Bdellovibrionota</taxon>
        <taxon>Bacteriovoracia</taxon>
        <taxon>Bacteriovoracales</taxon>
        <taxon>Bacteriovoracaceae</taxon>
        <taxon>Peredibacter</taxon>
    </lineage>
</organism>
<keyword evidence="1" id="KW-0732">Signal</keyword>
<protein>
    <recommendedName>
        <fullName evidence="4">Porin</fullName>
    </recommendedName>
</protein>
<dbReference type="KEGG" id="psti:SOO65_15275"/>
<dbReference type="RefSeq" id="WP_321392063.1">
    <property type="nucleotide sequence ID" value="NZ_CP139487.1"/>
</dbReference>
<proteinExistence type="predicted"/>
<evidence type="ECO:0008006" key="4">
    <source>
        <dbReference type="Google" id="ProtNLM"/>
    </source>
</evidence>
<dbReference type="EMBL" id="CP139487">
    <property type="protein sequence ID" value="WPU64057.1"/>
    <property type="molecule type" value="Genomic_DNA"/>
</dbReference>
<evidence type="ECO:0000313" key="3">
    <source>
        <dbReference type="Proteomes" id="UP001324634"/>
    </source>
</evidence>
<feature type="chain" id="PRO_5043410679" description="Porin" evidence="1">
    <location>
        <begin position="22"/>
        <end position="430"/>
    </location>
</feature>
<gene>
    <name evidence="2" type="ORF">SOO65_15275</name>
</gene>
<feature type="signal peptide" evidence="1">
    <location>
        <begin position="1"/>
        <end position="21"/>
    </location>
</feature>
<sequence>MLIKNSLIASSLLLASSISWAGQDLNVQECNYRGGIYTNGVCVSASVSGQVAGVLGNEFRRGGGNETSMGDSVFQFDGQFSKDVNLEHLKVIFIDVSVIPKEEVLHYQEKGEQNFHNSDRFKADGMADRPWLLAKIGAGIELSNSQDLTLLAGSFETNGLNPLPGKPSRYYMTAPYGLIVRYDKGIQANYELKDELDRIILASFSVVDGDGIKGQSSVTPSDSRANSYPSYAGTVELHVANGLKRVFENLSPYLARHDLYVGVTGSAGDTGSFAGEKRSQDDMTAYLGYLLKTGKGDAEVRVFKSNFTRNKINNGNGRHDPQVESSAYGVELAFRGFETKSCDWELYGNKHYFETNEQAPDGEFTWGDIRSVDGWTAGISCMNFKRISNLNIGAEYGMVNKYNSKEEATAGQQFSLVFNYKWGTRNIKKR</sequence>
<name>A0AAX4HL66_9BACT</name>
<accession>A0AAX4HL66</accession>
<evidence type="ECO:0000256" key="1">
    <source>
        <dbReference type="SAM" id="SignalP"/>
    </source>
</evidence>
<dbReference type="Proteomes" id="UP001324634">
    <property type="component" value="Chromosome"/>
</dbReference>
<reference evidence="2 3" key="1">
    <citation type="submission" date="2023-11" db="EMBL/GenBank/DDBJ databases">
        <title>Peredibacter starrii A3.12.</title>
        <authorList>
            <person name="Mitchell R.J."/>
        </authorList>
    </citation>
    <scope>NUCLEOTIDE SEQUENCE [LARGE SCALE GENOMIC DNA]</scope>
    <source>
        <strain evidence="2 3">A3.12</strain>
    </source>
</reference>
<dbReference type="AlphaFoldDB" id="A0AAX4HL66"/>